<evidence type="ECO:0000313" key="1">
    <source>
        <dbReference type="EMBL" id="RKF06373.1"/>
    </source>
</evidence>
<evidence type="ECO:0000313" key="2">
    <source>
        <dbReference type="Proteomes" id="UP000246132"/>
    </source>
</evidence>
<dbReference type="RefSeq" id="WP_109766016.1">
    <property type="nucleotide sequence ID" value="NZ_JASHJV010000001.1"/>
</dbReference>
<gene>
    <name evidence="1" type="ORF">DEM25_012220</name>
</gene>
<accession>A0A3A8AKJ2</accession>
<protein>
    <submittedName>
        <fullName evidence="1">Uncharacterized protein</fullName>
    </submittedName>
</protein>
<dbReference type="Proteomes" id="UP000246132">
    <property type="component" value="Unassembled WGS sequence"/>
</dbReference>
<proteinExistence type="predicted"/>
<name>A0A3A8AKJ2_9HYPH</name>
<sequence length="290" mass="31568">MINIARIVPIVFFLSACNANFQIPSIQYADDDYIIGRAGWIFGVDCPEQEMNGAERCPERYAPKPRTIGEIKRHAEQINGMNAIIPAANSAEQQGNGVGSVTSASEVLVDSTLRNSVQTLLMMHADEVCSNYQYRLLGTVVGARIGANALDQAIGLLAGVVTGSLASEFLGQVRGAFSSSAGFLDDDFLKASFFLREFEGVQKRKRIMKSIILVAQSYPLKAPDPAVGKVNERYSMMEAISDAAAYHRICDIGYILAAGSELDNAQKHLFAWRFSGEFSQMARAGDLPEN</sequence>
<dbReference type="PROSITE" id="PS51257">
    <property type="entry name" value="PROKAR_LIPOPROTEIN"/>
    <property type="match status" value="1"/>
</dbReference>
<dbReference type="EMBL" id="QFWV02000007">
    <property type="protein sequence ID" value="RKF06373.1"/>
    <property type="molecule type" value="Genomic_DNA"/>
</dbReference>
<keyword evidence="2" id="KW-1185">Reference proteome</keyword>
<reference evidence="1 2" key="1">
    <citation type="journal article" date="2018" name="Int. J. Syst. Bacteriol.">
        <title>Oceaniradius stylonemae gen. nov., sp. nov., isolated from a red alga, Stylonema cornu-cervi.</title>
        <authorList>
            <person name="Jeong S."/>
        </authorList>
    </citation>
    <scope>NUCLEOTIDE SEQUENCE [LARGE SCALE GENOMIC DNA]</scope>
    <source>
        <strain evidence="1 2">StC1</strain>
    </source>
</reference>
<organism evidence="1 2">
    <name type="scientific">Oceaniradius stylonematis</name>
    <dbReference type="NCBI Taxonomy" id="2184161"/>
    <lineage>
        <taxon>Bacteria</taxon>
        <taxon>Pseudomonadati</taxon>
        <taxon>Pseudomonadota</taxon>
        <taxon>Alphaproteobacteria</taxon>
        <taxon>Hyphomicrobiales</taxon>
        <taxon>Ahrensiaceae</taxon>
        <taxon>Oceaniradius</taxon>
    </lineage>
</organism>
<comment type="caution">
    <text evidence="1">The sequence shown here is derived from an EMBL/GenBank/DDBJ whole genome shotgun (WGS) entry which is preliminary data.</text>
</comment>
<dbReference type="AlphaFoldDB" id="A0A3A8AKJ2"/>